<keyword evidence="3" id="KW-1185">Reference proteome</keyword>
<keyword evidence="1" id="KW-0812">Transmembrane</keyword>
<evidence type="ECO:0000313" key="3">
    <source>
        <dbReference type="Proteomes" id="UP000534783"/>
    </source>
</evidence>
<dbReference type="RefSeq" id="WP_168059669.1">
    <property type="nucleotide sequence ID" value="NZ_VTOW01000002.1"/>
</dbReference>
<feature type="transmembrane region" description="Helical" evidence="1">
    <location>
        <begin position="63"/>
        <end position="82"/>
    </location>
</feature>
<dbReference type="Pfam" id="PF19447">
    <property type="entry name" value="DUF5985"/>
    <property type="match status" value="1"/>
</dbReference>
<comment type="caution">
    <text evidence="2">The sequence shown here is derived from an EMBL/GenBank/DDBJ whole genome shotgun (WGS) entry which is preliminary data.</text>
</comment>
<gene>
    <name evidence="2" type="ORF">MNODULE_10805</name>
</gene>
<keyword evidence="1" id="KW-1133">Transmembrane helix</keyword>
<dbReference type="Proteomes" id="UP000534783">
    <property type="component" value="Unassembled WGS sequence"/>
</dbReference>
<dbReference type="EMBL" id="VTOW01000002">
    <property type="protein sequence ID" value="NKE71226.1"/>
    <property type="molecule type" value="Genomic_DNA"/>
</dbReference>
<dbReference type="InterPro" id="IPR046027">
    <property type="entry name" value="DUF5985"/>
</dbReference>
<proteinExistence type="predicted"/>
<protein>
    <submittedName>
        <fullName evidence="2">Uncharacterized protein</fullName>
    </submittedName>
</protein>
<feature type="transmembrane region" description="Helical" evidence="1">
    <location>
        <begin position="6"/>
        <end position="24"/>
    </location>
</feature>
<evidence type="ECO:0000313" key="2">
    <source>
        <dbReference type="EMBL" id="NKE71226.1"/>
    </source>
</evidence>
<sequence length="86" mass="9620">MAETVYFLSAITSLACALMLFRGYLRSQTRLLLWSSLCFVGLTLNNFLLYIDLVIIPDSADLSIWRSIAALAGLMLLIYGLIWDVA</sequence>
<dbReference type="AlphaFoldDB" id="A0A7X6IB90"/>
<organism evidence="2 3">
    <name type="scientific">Candidatus Manganitrophus noduliformans</name>
    <dbReference type="NCBI Taxonomy" id="2606439"/>
    <lineage>
        <taxon>Bacteria</taxon>
        <taxon>Pseudomonadati</taxon>
        <taxon>Nitrospirota</taxon>
        <taxon>Nitrospiria</taxon>
        <taxon>Candidatus Troglogloeales</taxon>
        <taxon>Candidatus Manganitrophaceae</taxon>
        <taxon>Candidatus Manganitrophus</taxon>
    </lineage>
</organism>
<accession>A0A7X6IB90</accession>
<feature type="transmembrane region" description="Helical" evidence="1">
    <location>
        <begin position="31"/>
        <end position="51"/>
    </location>
</feature>
<evidence type="ECO:0000256" key="1">
    <source>
        <dbReference type="SAM" id="Phobius"/>
    </source>
</evidence>
<name>A0A7X6IB90_9BACT</name>
<keyword evidence="1" id="KW-0472">Membrane</keyword>
<reference evidence="2 3" key="1">
    <citation type="journal article" date="2020" name="Nature">
        <title>Bacterial chemolithoautotrophy via manganese oxidation.</title>
        <authorList>
            <person name="Yu H."/>
            <person name="Leadbetter J.R."/>
        </authorList>
    </citation>
    <scope>NUCLEOTIDE SEQUENCE [LARGE SCALE GENOMIC DNA]</scope>
    <source>
        <strain evidence="2 3">Mn-1</strain>
    </source>
</reference>